<comment type="similarity">
    <text evidence="1">Belongs to the universal ribosomal protein uS11 family.</text>
</comment>
<dbReference type="OrthoDB" id="1654884at2759"/>
<gene>
    <name evidence="4" type="ORF">PVAND_001176</name>
</gene>
<protein>
    <recommendedName>
        <fullName evidence="6">28S ribosomal protein S11, mitochondrial</fullName>
    </recommendedName>
</protein>
<dbReference type="EMBL" id="JADBJN010000003">
    <property type="protein sequence ID" value="KAG5670947.1"/>
    <property type="molecule type" value="Genomic_DNA"/>
</dbReference>
<proteinExistence type="inferred from homology"/>
<accession>A0A9J6BNE4</accession>
<evidence type="ECO:0008006" key="6">
    <source>
        <dbReference type="Google" id="ProtNLM"/>
    </source>
</evidence>
<comment type="caution">
    <text evidence="4">The sequence shown here is derived from an EMBL/GenBank/DDBJ whole genome shotgun (WGS) entry which is preliminary data.</text>
</comment>
<evidence type="ECO:0000256" key="1">
    <source>
        <dbReference type="ARBA" id="ARBA00006194"/>
    </source>
</evidence>
<evidence type="ECO:0000256" key="2">
    <source>
        <dbReference type="ARBA" id="ARBA00022980"/>
    </source>
</evidence>
<keyword evidence="3" id="KW-0687">Ribonucleoprotein</keyword>
<sequence>MIISTNFLLNKSHNLLRVLANSISTTSRCLKADDRKQLIASTPRKDQGTEGEKTIEIDQLIQKNKIDIFPDENTPNAIFYDMPFKELPIVNIRVSKNNTILSLTNSKGVIQMIRSCGVEGFKNTRKGTNIAAQATAITFCGKVIDRGIKAARIVVRGLGPGRMSAIKGLQMGGLNIVSITDTTRVSWSGPRPRKQRKL</sequence>
<keyword evidence="5" id="KW-1185">Reference proteome</keyword>
<dbReference type="GO" id="GO:1990904">
    <property type="term" value="C:ribonucleoprotein complex"/>
    <property type="evidence" value="ECO:0007669"/>
    <property type="project" value="UniProtKB-KW"/>
</dbReference>
<reference evidence="4" key="1">
    <citation type="submission" date="2021-03" db="EMBL/GenBank/DDBJ databases">
        <title>Chromosome level genome of the anhydrobiotic midge Polypedilum vanderplanki.</title>
        <authorList>
            <person name="Yoshida Y."/>
            <person name="Kikawada T."/>
            <person name="Gusev O."/>
        </authorList>
    </citation>
    <scope>NUCLEOTIDE SEQUENCE</scope>
    <source>
        <strain evidence="4">NIAS01</strain>
        <tissue evidence="4">Whole body or cell culture</tissue>
    </source>
</reference>
<organism evidence="4 5">
    <name type="scientific">Polypedilum vanderplanki</name>
    <name type="common">Sleeping chironomid midge</name>
    <dbReference type="NCBI Taxonomy" id="319348"/>
    <lineage>
        <taxon>Eukaryota</taxon>
        <taxon>Metazoa</taxon>
        <taxon>Ecdysozoa</taxon>
        <taxon>Arthropoda</taxon>
        <taxon>Hexapoda</taxon>
        <taxon>Insecta</taxon>
        <taxon>Pterygota</taxon>
        <taxon>Neoptera</taxon>
        <taxon>Endopterygota</taxon>
        <taxon>Diptera</taxon>
        <taxon>Nematocera</taxon>
        <taxon>Chironomoidea</taxon>
        <taxon>Chironomidae</taxon>
        <taxon>Chironominae</taxon>
        <taxon>Polypedilum</taxon>
        <taxon>Polypedilum</taxon>
    </lineage>
</organism>
<dbReference type="InterPro" id="IPR001971">
    <property type="entry name" value="Ribosomal_uS11"/>
</dbReference>
<dbReference type="GO" id="GO:0006412">
    <property type="term" value="P:translation"/>
    <property type="evidence" value="ECO:0007669"/>
    <property type="project" value="InterPro"/>
</dbReference>
<dbReference type="Proteomes" id="UP001107558">
    <property type="component" value="Chromosome 3"/>
</dbReference>
<dbReference type="HAMAP" id="MF_01310">
    <property type="entry name" value="Ribosomal_uS11"/>
    <property type="match status" value="1"/>
</dbReference>
<dbReference type="InterPro" id="IPR036967">
    <property type="entry name" value="Ribosomal_uS11_sf"/>
</dbReference>
<keyword evidence="2" id="KW-0689">Ribosomal protein</keyword>
<dbReference type="Pfam" id="PF00411">
    <property type="entry name" value="Ribosomal_S11"/>
    <property type="match status" value="1"/>
</dbReference>
<dbReference type="SUPFAM" id="SSF53137">
    <property type="entry name" value="Translational machinery components"/>
    <property type="match status" value="1"/>
</dbReference>
<dbReference type="GO" id="GO:0005840">
    <property type="term" value="C:ribosome"/>
    <property type="evidence" value="ECO:0007669"/>
    <property type="project" value="UniProtKB-KW"/>
</dbReference>
<dbReference type="Gene3D" id="3.30.420.80">
    <property type="entry name" value="Ribosomal protein S11"/>
    <property type="match status" value="1"/>
</dbReference>
<dbReference type="FunFam" id="3.30.420.80:FF:000013">
    <property type="entry name" value="Mitochondrial ribosomal protein S11"/>
    <property type="match status" value="1"/>
</dbReference>
<evidence type="ECO:0000313" key="5">
    <source>
        <dbReference type="Proteomes" id="UP001107558"/>
    </source>
</evidence>
<dbReference type="PANTHER" id="PTHR11759">
    <property type="entry name" value="40S RIBOSOMAL PROTEIN S14/30S RIBOSOMAL PROTEIN S11"/>
    <property type="match status" value="1"/>
</dbReference>
<dbReference type="GO" id="GO:0003735">
    <property type="term" value="F:structural constituent of ribosome"/>
    <property type="evidence" value="ECO:0007669"/>
    <property type="project" value="InterPro"/>
</dbReference>
<name>A0A9J6BNE4_POLVA</name>
<evidence type="ECO:0000313" key="4">
    <source>
        <dbReference type="EMBL" id="KAG5670947.1"/>
    </source>
</evidence>
<dbReference type="AlphaFoldDB" id="A0A9J6BNE4"/>
<evidence type="ECO:0000256" key="3">
    <source>
        <dbReference type="ARBA" id="ARBA00023274"/>
    </source>
</evidence>